<dbReference type="InterPro" id="IPR027417">
    <property type="entry name" value="P-loop_NTPase"/>
</dbReference>
<dbReference type="SMART" id="SM00490">
    <property type="entry name" value="HELICc"/>
    <property type="match status" value="1"/>
</dbReference>
<dbReference type="RefSeq" id="WP_168992808.1">
    <property type="nucleotide sequence ID" value="NZ_JABBMI010000112.1"/>
</dbReference>
<keyword evidence="3" id="KW-0547">Nucleotide-binding</keyword>
<dbReference type="Pfam" id="PF04851">
    <property type="entry name" value="ResIII"/>
    <property type="match status" value="1"/>
</dbReference>
<dbReference type="PANTHER" id="PTHR47396:SF1">
    <property type="entry name" value="ATP-DEPENDENT HELICASE IRC3-RELATED"/>
    <property type="match status" value="1"/>
</dbReference>
<gene>
    <name evidence="3" type="ORF">HHM24_13180</name>
</gene>
<dbReference type="PANTHER" id="PTHR47396">
    <property type="entry name" value="TYPE I RESTRICTION ENZYME ECOKI R PROTEIN"/>
    <property type="match status" value="1"/>
</dbReference>
<feature type="domain" description="Helicase C-terminal" evidence="2">
    <location>
        <begin position="205"/>
        <end position="363"/>
    </location>
</feature>
<organism evidence="3 4">
    <name type="scientific">Staphylococcus capitis</name>
    <dbReference type="NCBI Taxonomy" id="29388"/>
    <lineage>
        <taxon>Bacteria</taxon>
        <taxon>Bacillati</taxon>
        <taxon>Bacillota</taxon>
        <taxon>Bacilli</taxon>
        <taxon>Bacillales</taxon>
        <taxon>Staphylococcaceae</taxon>
        <taxon>Staphylococcus</taxon>
    </lineage>
</organism>
<keyword evidence="4" id="KW-1185">Reference proteome</keyword>
<dbReference type="PROSITE" id="PS51194">
    <property type="entry name" value="HELICASE_CTER"/>
    <property type="match status" value="1"/>
</dbReference>
<dbReference type="PROSITE" id="PS51192">
    <property type="entry name" value="HELICASE_ATP_BIND_1"/>
    <property type="match status" value="1"/>
</dbReference>
<dbReference type="GO" id="GO:0004386">
    <property type="term" value="F:helicase activity"/>
    <property type="evidence" value="ECO:0007669"/>
    <property type="project" value="UniProtKB-KW"/>
</dbReference>
<dbReference type="InterPro" id="IPR001650">
    <property type="entry name" value="Helicase_C-like"/>
</dbReference>
<feature type="domain" description="Helicase ATP-binding" evidence="1">
    <location>
        <begin position="18"/>
        <end position="153"/>
    </location>
</feature>
<dbReference type="InterPro" id="IPR006935">
    <property type="entry name" value="Helicase/UvrB_N"/>
</dbReference>
<dbReference type="Gene3D" id="3.40.50.300">
    <property type="entry name" value="P-loop containing nucleotide triphosphate hydrolases"/>
    <property type="match status" value="2"/>
</dbReference>
<dbReference type="EMBL" id="JABBMI010000112">
    <property type="protein sequence ID" value="NMK55668.1"/>
    <property type="molecule type" value="Genomic_DNA"/>
</dbReference>
<accession>A0ABX1STN9</accession>
<evidence type="ECO:0000259" key="2">
    <source>
        <dbReference type="PROSITE" id="PS51194"/>
    </source>
</evidence>
<evidence type="ECO:0000313" key="3">
    <source>
        <dbReference type="EMBL" id="NMK55668.1"/>
    </source>
</evidence>
<dbReference type="Pfam" id="PF00271">
    <property type="entry name" value="Helicase_C"/>
    <property type="match status" value="1"/>
</dbReference>
<evidence type="ECO:0000313" key="4">
    <source>
        <dbReference type="Proteomes" id="UP000538955"/>
    </source>
</evidence>
<protein>
    <submittedName>
        <fullName evidence="3">DEAD/DEAH box helicase</fullName>
    </submittedName>
</protein>
<dbReference type="Proteomes" id="UP000538955">
    <property type="component" value="Unassembled WGS sequence"/>
</dbReference>
<proteinExistence type="predicted"/>
<dbReference type="SMART" id="SM00487">
    <property type="entry name" value="DEXDc"/>
    <property type="match status" value="1"/>
</dbReference>
<keyword evidence="3" id="KW-0347">Helicase</keyword>
<dbReference type="SUPFAM" id="SSF52540">
    <property type="entry name" value="P-loop containing nucleoside triphosphate hydrolases"/>
    <property type="match status" value="1"/>
</dbReference>
<keyword evidence="3" id="KW-0067">ATP-binding</keyword>
<evidence type="ECO:0000259" key="1">
    <source>
        <dbReference type="PROSITE" id="PS51192"/>
    </source>
</evidence>
<sequence length="472" mass="54203">MTNFQLFDYQLDLVDKARHLLLKNQGVLIQSPPGSGKSVMIAEVVKKAVEKGGHILFIVHRKELIMQITHTLNTHGVDLNHVDILSEKRARNILQELKAPTIILTDETHHSRAKTYTEIYEYFPKALRLGFTATPWRSNGKGFTDIYNEMVEGPSVEWLINNNRLADYDYKSIVMADNTKLKKSSTGDYTKKSMDEAIPKAIYGDIVGNYKKYANGQKTILYAHSVEASKDIAEEFQAQGINAIHADAKTKSAEREQIMNDFRNGIIKVLCNVDLISEGFDVPDCTCVILARPTDSLVLFMQQAMRSMRYQPGKKALIIDHVGNYARHGLPDTKHNWKKYFNGIKKKRNKQSDEDDIGLKTCDNCFAVYRNTEPECPECGHTNETQPNKSDLEKVNAELTDIKPFKVDYTLKRYSKENTSQSDLKTLEDYYLYAKANNYKETWIKFNYPECTRMSFPQFYATLKPIKEKYKH</sequence>
<reference evidence="3 4" key="1">
    <citation type="submission" date="2020-04" db="EMBL/GenBank/DDBJ databases">
        <title>The Epidemiology and Molecular Characteristics of Linezolid-Resistant Staphylococcus capitis in Huashan Hospital, Shanghai.</title>
        <authorList>
            <person name="Ding L."/>
            <person name="Li P."/>
            <person name="Yang Y."/>
            <person name="Lin D."/>
            <person name="Xu X."/>
        </authorList>
    </citation>
    <scope>NUCLEOTIDE SEQUENCE [LARGE SCALE GENOMIC DNA]</scope>
    <source>
        <strain evidence="3 4">17-84</strain>
    </source>
</reference>
<comment type="caution">
    <text evidence="3">The sequence shown here is derived from an EMBL/GenBank/DDBJ whole genome shotgun (WGS) entry which is preliminary data.</text>
</comment>
<keyword evidence="3" id="KW-0378">Hydrolase</keyword>
<dbReference type="InterPro" id="IPR014001">
    <property type="entry name" value="Helicase_ATP-bd"/>
</dbReference>
<dbReference type="InterPro" id="IPR050742">
    <property type="entry name" value="Helicase_Restrict-Modif_Enz"/>
</dbReference>
<name>A0ABX1STN9_STACP</name>